<name>A0A1U7J9Y0_9CYAN</name>
<keyword evidence="2" id="KW-1185">Reference proteome</keyword>
<reference evidence="1 2" key="1">
    <citation type="submission" date="2016-11" db="EMBL/GenBank/DDBJ databases">
        <title>Draft Genome Sequences of Nine Cyanobacterial Strains from Diverse Habitats.</title>
        <authorList>
            <person name="Zhu T."/>
            <person name="Hou S."/>
            <person name="Lu X."/>
            <person name="Hess W.R."/>
        </authorList>
    </citation>
    <scope>NUCLEOTIDE SEQUENCE [LARGE SCALE GENOMIC DNA]</scope>
    <source>
        <strain evidence="1 2">NIES-30</strain>
    </source>
</reference>
<dbReference type="STRING" id="549789.NIES30_00210"/>
<gene>
    <name evidence="1" type="ORF">NIES30_00210</name>
</gene>
<accession>A0A1U7J9Y0</accession>
<evidence type="ECO:0000313" key="1">
    <source>
        <dbReference type="EMBL" id="OKH50571.1"/>
    </source>
</evidence>
<organism evidence="1 2">
    <name type="scientific">Phormidium tenue NIES-30</name>
    <dbReference type="NCBI Taxonomy" id="549789"/>
    <lineage>
        <taxon>Bacteria</taxon>
        <taxon>Bacillati</taxon>
        <taxon>Cyanobacteriota</taxon>
        <taxon>Cyanophyceae</taxon>
        <taxon>Oscillatoriophycideae</taxon>
        <taxon>Oscillatoriales</taxon>
        <taxon>Oscillatoriaceae</taxon>
        <taxon>Phormidium</taxon>
    </lineage>
</organism>
<protein>
    <submittedName>
        <fullName evidence="1">Prevent-host-death protein</fullName>
    </submittedName>
</protein>
<dbReference type="EMBL" id="MRCG01000001">
    <property type="protein sequence ID" value="OKH50571.1"/>
    <property type="molecule type" value="Genomic_DNA"/>
</dbReference>
<evidence type="ECO:0000313" key="2">
    <source>
        <dbReference type="Proteomes" id="UP000185557"/>
    </source>
</evidence>
<dbReference type="OrthoDB" id="5421776at2"/>
<proteinExistence type="predicted"/>
<sequence>MNDPQVQYVSDDQGEVTGVILSIQLWRDILSELETQHLLKSETMRQRLLAAKQRSTGVAFKG</sequence>
<dbReference type="AlphaFoldDB" id="A0A1U7J9Y0"/>
<dbReference type="Proteomes" id="UP000185557">
    <property type="component" value="Unassembled WGS sequence"/>
</dbReference>
<dbReference type="RefSeq" id="WP_073606385.1">
    <property type="nucleotide sequence ID" value="NZ_MRCG01000001.1"/>
</dbReference>
<comment type="caution">
    <text evidence="1">The sequence shown here is derived from an EMBL/GenBank/DDBJ whole genome shotgun (WGS) entry which is preliminary data.</text>
</comment>